<dbReference type="EMBL" id="SMLK01000002">
    <property type="protein sequence ID" value="TFZ04080.1"/>
    <property type="molecule type" value="Genomic_DNA"/>
</dbReference>
<evidence type="ECO:0000313" key="1">
    <source>
        <dbReference type="EMBL" id="TFZ04080.1"/>
    </source>
</evidence>
<name>A0A4Z0C0N5_9BURK</name>
<reference evidence="1 2" key="1">
    <citation type="submission" date="2019-03" db="EMBL/GenBank/DDBJ databases">
        <title>Ramlibacter sp. 18x22-1, whole genome shotgun sequence.</title>
        <authorList>
            <person name="Zhang X."/>
            <person name="Feng G."/>
            <person name="Zhu H."/>
        </authorList>
    </citation>
    <scope>NUCLEOTIDE SEQUENCE [LARGE SCALE GENOMIC DNA]</scope>
    <source>
        <strain evidence="1 2">18x22-1</strain>
    </source>
</reference>
<evidence type="ECO:0000313" key="2">
    <source>
        <dbReference type="Proteomes" id="UP000297839"/>
    </source>
</evidence>
<dbReference type="AlphaFoldDB" id="A0A4Z0C0N5"/>
<protein>
    <submittedName>
        <fullName evidence="1">Uncharacterized protein</fullName>
    </submittedName>
</protein>
<organism evidence="1 2">
    <name type="scientific">Ramlibacter humi</name>
    <dbReference type="NCBI Taxonomy" id="2530451"/>
    <lineage>
        <taxon>Bacteria</taxon>
        <taxon>Pseudomonadati</taxon>
        <taxon>Pseudomonadota</taxon>
        <taxon>Betaproteobacteria</taxon>
        <taxon>Burkholderiales</taxon>
        <taxon>Comamonadaceae</taxon>
        <taxon>Ramlibacter</taxon>
    </lineage>
</organism>
<dbReference type="RefSeq" id="WP_135249705.1">
    <property type="nucleotide sequence ID" value="NZ_SMLK01000002.1"/>
</dbReference>
<dbReference type="Proteomes" id="UP000297839">
    <property type="component" value="Unassembled WGS sequence"/>
</dbReference>
<sequence>MYEWLVEAEELRRRLQSLTIRGRSVLEQAEQKTAEVLAEKWVLRKELARYAPDHPLVRNHGLQEARAYGAFAYTVTRNRDDALDVPRDLLPPAAPPN</sequence>
<gene>
    <name evidence="1" type="ORF">EZ216_10625</name>
</gene>
<keyword evidence="2" id="KW-1185">Reference proteome</keyword>
<accession>A0A4Z0C0N5</accession>
<proteinExistence type="predicted"/>
<comment type="caution">
    <text evidence="1">The sequence shown here is derived from an EMBL/GenBank/DDBJ whole genome shotgun (WGS) entry which is preliminary data.</text>
</comment>